<protein>
    <submittedName>
        <fullName evidence="2">Uncharacterized protein</fullName>
    </submittedName>
</protein>
<keyword evidence="3" id="KW-1185">Reference proteome</keyword>
<reference evidence="3" key="1">
    <citation type="journal article" date="2019" name="Int. J. Syst. Evol. Microbiol.">
        <title>The Global Catalogue of Microorganisms (GCM) 10K type strain sequencing project: providing services to taxonomists for standard genome sequencing and annotation.</title>
        <authorList>
            <consortium name="The Broad Institute Genomics Platform"/>
            <consortium name="The Broad Institute Genome Sequencing Center for Infectious Disease"/>
            <person name="Wu L."/>
            <person name="Ma J."/>
        </authorList>
    </citation>
    <scope>NUCLEOTIDE SEQUENCE [LARGE SCALE GENOMIC DNA]</scope>
    <source>
        <strain evidence="3">KCTC 52344</strain>
    </source>
</reference>
<accession>A0ABW5JEQ0</accession>
<comment type="caution">
    <text evidence="2">The sequence shown here is derived from an EMBL/GenBank/DDBJ whole genome shotgun (WGS) entry which is preliminary data.</text>
</comment>
<evidence type="ECO:0000256" key="1">
    <source>
        <dbReference type="SAM" id="Phobius"/>
    </source>
</evidence>
<proteinExistence type="predicted"/>
<feature type="transmembrane region" description="Helical" evidence="1">
    <location>
        <begin position="70"/>
        <end position="89"/>
    </location>
</feature>
<name>A0ABW5JEQ0_9BACT</name>
<feature type="transmembrane region" description="Helical" evidence="1">
    <location>
        <begin position="110"/>
        <end position="128"/>
    </location>
</feature>
<dbReference type="EMBL" id="JBHULC010000038">
    <property type="protein sequence ID" value="MFD2523347.1"/>
    <property type="molecule type" value="Genomic_DNA"/>
</dbReference>
<evidence type="ECO:0000313" key="3">
    <source>
        <dbReference type="Proteomes" id="UP001597510"/>
    </source>
</evidence>
<keyword evidence="1" id="KW-0472">Membrane</keyword>
<organism evidence="2 3">
    <name type="scientific">Emticicia soli</name>
    <dbReference type="NCBI Taxonomy" id="2027878"/>
    <lineage>
        <taxon>Bacteria</taxon>
        <taxon>Pseudomonadati</taxon>
        <taxon>Bacteroidota</taxon>
        <taxon>Cytophagia</taxon>
        <taxon>Cytophagales</taxon>
        <taxon>Leadbetterellaceae</taxon>
        <taxon>Emticicia</taxon>
    </lineage>
</organism>
<evidence type="ECO:0000313" key="2">
    <source>
        <dbReference type="EMBL" id="MFD2523347.1"/>
    </source>
</evidence>
<keyword evidence="1" id="KW-1133">Transmembrane helix</keyword>
<dbReference type="RefSeq" id="WP_340233026.1">
    <property type="nucleotide sequence ID" value="NZ_JBBEWC010000001.1"/>
</dbReference>
<dbReference type="Proteomes" id="UP001597510">
    <property type="component" value="Unassembled WGS sequence"/>
</dbReference>
<sequence>MNEINKMIVAIYQSRQKSMKYSEGNARLFIAKLAFCVLVWIWLLPILNIFENNLHWIEISFNTPKTRIGYLPVLLAMYFILHYFTWKLNEVDKYSSDEANEQSIKKAKRLFITLLIIGFIFLVTIAKYNQGNPLSD</sequence>
<keyword evidence="1" id="KW-0812">Transmembrane</keyword>
<gene>
    <name evidence="2" type="ORF">ACFSR2_20790</name>
</gene>
<feature type="transmembrane region" description="Helical" evidence="1">
    <location>
        <begin position="29"/>
        <end position="50"/>
    </location>
</feature>